<reference evidence="1 2" key="1">
    <citation type="submission" date="2023-05" db="EMBL/GenBank/DDBJ databases">
        <title>Corynebacterium suedekumii sp. nov. and Corynebacterium breve sp. nov. isolated from raw cow's milk.</title>
        <authorList>
            <person name="Baer M.K."/>
            <person name="Mehl L."/>
            <person name="Hellmuth R."/>
            <person name="Marke G."/>
            <person name="Lipski A."/>
        </authorList>
    </citation>
    <scope>NUCLEOTIDE SEQUENCE [LARGE SCALE GENOMIC DNA]</scope>
    <source>
        <strain evidence="1 2">LM112</strain>
    </source>
</reference>
<dbReference type="Pfam" id="PF09438">
    <property type="entry name" value="DUF2017"/>
    <property type="match status" value="1"/>
</dbReference>
<protein>
    <submittedName>
        <fullName evidence="1">DUF2017 domain-containing protein</fullName>
    </submittedName>
</protein>
<dbReference type="Proteomes" id="UP001238805">
    <property type="component" value="Chromosome"/>
</dbReference>
<dbReference type="InterPro" id="IPR018561">
    <property type="entry name" value="AosR"/>
</dbReference>
<name>A0ABY8VP99_9CORY</name>
<dbReference type="EMBL" id="CP126970">
    <property type="protein sequence ID" value="WIM70493.1"/>
    <property type="molecule type" value="Genomic_DNA"/>
</dbReference>
<keyword evidence="2" id="KW-1185">Reference proteome</keyword>
<accession>A0ABY8VP99</accession>
<gene>
    <name evidence="1" type="ORF">QP029_01085</name>
</gene>
<dbReference type="RefSeq" id="WP_284875082.1">
    <property type="nucleotide sequence ID" value="NZ_CP126970.1"/>
</dbReference>
<evidence type="ECO:0000313" key="1">
    <source>
        <dbReference type="EMBL" id="WIM70493.1"/>
    </source>
</evidence>
<sequence length="178" mass="19503">MQAWKRRKGLMRAPKFTTVLEPMEREVLGNLTATVSEAIIKRAQSVPEDPLAEMTGIASGHKDAPKDPALARLLPDFEREGDEEYDGDNSLLRSLHENDICRAKLANLQVIAEAVGPDGGVELTLTEEEARAFIAGLNDLRLYLSASATNQDVADLDRDSLVEWLGYNQDSLLTALVG</sequence>
<evidence type="ECO:0000313" key="2">
    <source>
        <dbReference type="Proteomes" id="UP001238805"/>
    </source>
</evidence>
<organism evidence="1 2">
    <name type="scientific">Corynebacterium suedekumii</name>
    <dbReference type="NCBI Taxonomy" id="3049801"/>
    <lineage>
        <taxon>Bacteria</taxon>
        <taxon>Bacillati</taxon>
        <taxon>Actinomycetota</taxon>
        <taxon>Actinomycetes</taxon>
        <taxon>Mycobacteriales</taxon>
        <taxon>Corynebacteriaceae</taxon>
        <taxon>Corynebacterium</taxon>
    </lineage>
</organism>
<proteinExistence type="predicted"/>